<reference evidence="4 5" key="1">
    <citation type="submission" date="2018-06" db="EMBL/GenBank/DDBJ databases">
        <title>Spirosoma sp. HMF3257 Genome sequencing and assembly.</title>
        <authorList>
            <person name="Kang H."/>
            <person name="Cha I."/>
            <person name="Kim H."/>
            <person name="Kang J."/>
            <person name="Joh K."/>
        </authorList>
    </citation>
    <scope>NUCLEOTIDE SEQUENCE [LARGE SCALE GENOMIC DNA]</scope>
    <source>
        <strain evidence="4 5">HMF3257</strain>
    </source>
</reference>
<dbReference type="RefSeq" id="WP_111344837.1">
    <property type="nucleotide sequence ID" value="NZ_QLII01000001.1"/>
</dbReference>
<keyword evidence="5" id="KW-1185">Reference proteome</keyword>
<sequence>MKSPFKFLDSFTLADKDVFFGRDAETKHLYRQVQQTPLLILYGLSGTGKTSLVQCGLASEFDGPDWLPIWVRHQTNINVSLQTAIKRLMPEIKGNISEQIQQLYEHFLRPVYLIFDQFEELFVLGTTIEREEFITTLKNLLEDELPCTILIIIREEFLGRLYPFERAIPHLFEFRMRVELMDYDNVKTVLRESFQKFNISTKEIEGDPKEACLDEIIQNVSLERSGIELPYLQVYLDQLYREDFKRTYPSQLILDGQKWPQIEFTKEEISEFGKIDKVLNKYLDEQIERIQTKLVEHTPDTPTNAVKAVLDGFVSDEETKRPLRYERDSKIIKPDESQRAYFPKLADSDLTICLEELERAKLLRFEPDIIEVAHDSLAKIIYAQRTDEQREQDNMKRQIRLAMTTFDITGEYLTRKQLAKFEDILPQLEKDANTFFEDSKSYRDREDEDKIEKERLQNKKLQDALTQALNAEQIAQQNQQRAEQNAKNNKYLIYCLVSIFAIVSYFFSSYIRQNEKLRHQTKTADSLAKAVAYQLLKAIEEKNGRLQIEINDQERKTNIFKRAAFPNSLIQQAEDSTRKLHKEYKLNKEKEAFIKAKIR</sequence>
<organism evidence="4 5">
    <name type="scientific">Spirosoma telluris</name>
    <dbReference type="NCBI Taxonomy" id="2183553"/>
    <lineage>
        <taxon>Bacteria</taxon>
        <taxon>Pseudomonadati</taxon>
        <taxon>Bacteroidota</taxon>
        <taxon>Cytophagia</taxon>
        <taxon>Cytophagales</taxon>
        <taxon>Cytophagaceae</taxon>
        <taxon>Spirosoma</taxon>
    </lineage>
</organism>
<feature type="domain" description="Novel STAND NTPase 1" evidence="3">
    <location>
        <begin position="4"/>
        <end position="407"/>
    </location>
</feature>
<dbReference type="Pfam" id="PF20703">
    <property type="entry name" value="nSTAND1"/>
    <property type="match status" value="1"/>
</dbReference>
<proteinExistence type="predicted"/>
<evidence type="ECO:0000256" key="2">
    <source>
        <dbReference type="SAM" id="Phobius"/>
    </source>
</evidence>
<gene>
    <name evidence="4" type="ORF">HMF3257_20245</name>
</gene>
<feature type="coiled-coil region" evidence="1">
    <location>
        <begin position="451"/>
        <end position="485"/>
    </location>
</feature>
<dbReference type="EMBL" id="QLII01000001">
    <property type="protein sequence ID" value="RAI75914.1"/>
    <property type="molecule type" value="Genomic_DNA"/>
</dbReference>
<dbReference type="AlphaFoldDB" id="A0A327NQ57"/>
<keyword evidence="1" id="KW-0175">Coiled coil</keyword>
<protein>
    <recommendedName>
        <fullName evidence="3">Novel STAND NTPase 1 domain-containing protein</fullName>
    </recommendedName>
</protein>
<keyword evidence="2" id="KW-0812">Transmembrane</keyword>
<dbReference type="SUPFAM" id="SSF52540">
    <property type="entry name" value="P-loop containing nucleoside triphosphate hydrolases"/>
    <property type="match status" value="1"/>
</dbReference>
<dbReference type="OrthoDB" id="1090410at2"/>
<evidence type="ECO:0000313" key="4">
    <source>
        <dbReference type="EMBL" id="RAI75914.1"/>
    </source>
</evidence>
<dbReference type="Proteomes" id="UP000249016">
    <property type="component" value="Unassembled WGS sequence"/>
</dbReference>
<evidence type="ECO:0000313" key="5">
    <source>
        <dbReference type="Proteomes" id="UP000249016"/>
    </source>
</evidence>
<evidence type="ECO:0000259" key="3">
    <source>
        <dbReference type="Pfam" id="PF20703"/>
    </source>
</evidence>
<keyword evidence="2" id="KW-0472">Membrane</keyword>
<evidence type="ECO:0000256" key="1">
    <source>
        <dbReference type="SAM" id="Coils"/>
    </source>
</evidence>
<keyword evidence="2" id="KW-1133">Transmembrane helix</keyword>
<comment type="caution">
    <text evidence="4">The sequence shown here is derived from an EMBL/GenBank/DDBJ whole genome shotgun (WGS) entry which is preliminary data.</text>
</comment>
<dbReference type="InterPro" id="IPR027417">
    <property type="entry name" value="P-loop_NTPase"/>
</dbReference>
<name>A0A327NQ57_9BACT</name>
<dbReference type="Gene3D" id="3.40.50.300">
    <property type="entry name" value="P-loop containing nucleotide triphosphate hydrolases"/>
    <property type="match status" value="1"/>
</dbReference>
<feature type="transmembrane region" description="Helical" evidence="2">
    <location>
        <begin position="491"/>
        <end position="511"/>
    </location>
</feature>
<accession>A0A327NQ57</accession>
<dbReference type="InterPro" id="IPR049052">
    <property type="entry name" value="nSTAND1"/>
</dbReference>